<evidence type="ECO:0000313" key="2">
    <source>
        <dbReference type="Proteomes" id="UP000034531"/>
    </source>
</evidence>
<dbReference type="InterPro" id="IPR019004">
    <property type="entry name" value="YqeY/Aim41"/>
</dbReference>
<accession>A0A0G0RMT6</accession>
<proteinExistence type="predicted"/>
<dbReference type="AlphaFoldDB" id="A0A0G0RMT6"/>
<dbReference type="InterPro" id="IPR042184">
    <property type="entry name" value="YqeY/Aim41_N"/>
</dbReference>
<dbReference type="Gene3D" id="1.10.1510.10">
    <property type="entry name" value="Uncharacterised protein YqeY/AIM41 PF09424, N-terminal domain"/>
    <property type="match status" value="1"/>
</dbReference>
<dbReference type="InterPro" id="IPR023168">
    <property type="entry name" value="GatB_Yqey_C_2"/>
</dbReference>
<sequence length="147" mass="15717">MSVISQINVDLVEAQKKRDEVVVSALRMLLAAVKNAEIAKGSELTDDEVLEQIAKSAKQHRESIDAYEKGGRGDLVEKEKAELGVISKFLPEQMNEEEIARIVDEVISATGAKGAGDLGRVMGQVMAKVKGKADGNVVSGVVRSKLG</sequence>
<dbReference type="Gene3D" id="1.10.10.410">
    <property type="match status" value="1"/>
</dbReference>
<gene>
    <name evidence="1" type="ORF">UT84_C0002G0042</name>
</gene>
<organism evidence="1 2">
    <name type="scientific">Candidatus Curtissbacteria bacterium GW2011_GWA1_40_16</name>
    <dbReference type="NCBI Taxonomy" id="1618405"/>
    <lineage>
        <taxon>Bacteria</taxon>
        <taxon>Candidatus Curtissiibacteriota</taxon>
    </lineage>
</organism>
<name>A0A0G0RMT6_9BACT</name>
<dbReference type="Pfam" id="PF09424">
    <property type="entry name" value="YqeY"/>
    <property type="match status" value="1"/>
</dbReference>
<dbReference type="PANTHER" id="PTHR28055:SF1">
    <property type="entry name" value="ALTERED INHERITANCE OF MITOCHONDRIA PROTEIN 41, MITOCHONDRIAL"/>
    <property type="match status" value="1"/>
</dbReference>
<dbReference type="GO" id="GO:0016884">
    <property type="term" value="F:carbon-nitrogen ligase activity, with glutamine as amido-N-donor"/>
    <property type="evidence" value="ECO:0007669"/>
    <property type="project" value="InterPro"/>
</dbReference>
<comment type="caution">
    <text evidence="1">The sequence shown here is derived from an EMBL/GenBank/DDBJ whole genome shotgun (WGS) entry which is preliminary data.</text>
</comment>
<dbReference type="InterPro" id="IPR003789">
    <property type="entry name" value="Asn/Gln_tRNA_amidoTrase-B-like"/>
</dbReference>
<evidence type="ECO:0008006" key="3">
    <source>
        <dbReference type="Google" id="ProtNLM"/>
    </source>
</evidence>
<reference evidence="1 2" key="1">
    <citation type="journal article" date="2015" name="Nature">
        <title>rRNA introns, odd ribosomes, and small enigmatic genomes across a large radiation of phyla.</title>
        <authorList>
            <person name="Brown C.T."/>
            <person name="Hug L.A."/>
            <person name="Thomas B.C."/>
            <person name="Sharon I."/>
            <person name="Castelle C.J."/>
            <person name="Singh A."/>
            <person name="Wilkins M.J."/>
            <person name="Williams K.H."/>
            <person name="Banfield J.F."/>
        </authorList>
    </citation>
    <scope>NUCLEOTIDE SEQUENCE [LARGE SCALE GENOMIC DNA]</scope>
</reference>
<dbReference type="Proteomes" id="UP000034531">
    <property type="component" value="Unassembled WGS sequence"/>
</dbReference>
<evidence type="ECO:0000313" key="1">
    <source>
        <dbReference type="EMBL" id="KKR51181.1"/>
    </source>
</evidence>
<dbReference type="SUPFAM" id="SSF89095">
    <property type="entry name" value="GatB/YqeY motif"/>
    <property type="match status" value="1"/>
</dbReference>
<protein>
    <recommendedName>
        <fullName evidence="3">GatB/YqeY domain-containing protein</fullName>
    </recommendedName>
</protein>
<dbReference type="EMBL" id="LBYI01000002">
    <property type="protein sequence ID" value="KKR51181.1"/>
    <property type="molecule type" value="Genomic_DNA"/>
</dbReference>
<dbReference type="PANTHER" id="PTHR28055">
    <property type="entry name" value="ALTERED INHERITANCE OF MITOCHONDRIA PROTEIN 41, MITOCHONDRIAL"/>
    <property type="match status" value="1"/>
</dbReference>